<dbReference type="GO" id="GO:0005524">
    <property type="term" value="F:ATP binding"/>
    <property type="evidence" value="ECO:0007669"/>
    <property type="project" value="UniProtKB-UniRule"/>
</dbReference>
<dbReference type="Proteomes" id="UP000503336">
    <property type="component" value="Chromosome"/>
</dbReference>
<evidence type="ECO:0000256" key="8">
    <source>
        <dbReference type="ARBA" id="ARBA00023146"/>
    </source>
</evidence>
<comment type="subcellular location">
    <subcellularLocation>
        <location evidence="1 10">Cytoplasm</location>
    </subcellularLocation>
</comment>
<evidence type="ECO:0000256" key="10">
    <source>
        <dbReference type="HAMAP-Rule" id="MF_00177"/>
    </source>
</evidence>
<evidence type="ECO:0000256" key="7">
    <source>
        <dbReference type="ARBA" id="ARBA00022917"/>
    </source>
</evidence>
<dbReference type="EC" id="6.1.1.6" evidence="10"/>
<organism evidence="11 12">
    <name type="scientific">Pikeienuella piscinae</name>
    <dbReference type="NCBI Taxonomy" id="2748098"/>
    <lineage>
        <taxon>Bacteria</taxon>
        <taxon>Pseudomonadati</taxon>
        <taxon>Pseudomonadota</taxon>
        <taxon>Alphaproteobacteria</taxon>
        <taxon>Rhodobacterales</taxon>
        <taxon>Paracoccaceae</taxon>
        <taxon>Pikeienuella</taxon>
    </lineage>
</organism>
<dbReference type="InterPro" id="IPR008925">
    <property type="entry name" value="aa_tRNA-synth_I_cd-bd_sf"/>
</dbReference>
<comment type="similarity">
    <text evidence="2 10">Belongs to the class-I aminoacyl-tRNA synthetase family.</text>
</comment>
<feature type="short sequence motif" description="'HIGH' region" evidence="10">
    <location>
        <begin position="44"/>
        <end position="52"/>
    </location>
</feature>
<evidence type="ECO:0000313" key="11">
    <source>
        <dbReference type="EMBL" id="QIE55563.1"/>
    </source>
</evidence>
<dbReference type="AlphaFoldDB" id="A0A7L5BWP3"/>
<name>A0A7L5BWP3_9RHOB</name>
<dbReference type="Gene3D" id="1.10.10.350">
    <property type="match status" value="1"/>
</dbReference>
<dbReference type="EMBL" id="CP049056">
    <property type="protein sequence ID" value="QIE55563.1"/>
    <property type="molecule type" value="Genomic_DNA"/>
</dbReference>
<feature type="binding site" evidence="10">
    <location>
        <position position="293"/>
    </location>
    <ligand>
        <name>ATP</name>
        <dbReference type="ChEBI" id="CHEBI:30616"/>
    </ligand>
</feature>
<sequence>MTDQRASAETSRAWPFEEARRLVKRYEKAPPAKGHVLFETGYGPSGLPHIGTFGEVARTTMIRNAFETLSDIPTRLICFSDDMDGMRKVPDNVPNQEMLREYLQRPLTSVPDPFGEYESFGHHNNAMLRRFLDAFGFDYEFASATEYYKSGKLDAVLLRCAERYDEIMKIMLASLREERRKTYSCFLPIHPETGRVLYVPIRHVDAREGTVVFDDEDGREWTVPVTGGNVKLQWKPDFGARWAALDVDFEMYGKDHQSNTPLYDGICRVLGGRAPEHYVYELFLDGDGQKISKSKGNGISIDEWLKYASTESLAYFMFLKPRAAKRLHFDVIPRMVDEYHQQLAAYERQDAAQRLANPVWHIHKGNPPASTLLVSFSMLLNLASVSGAENRDALWGFIKRYAPEASPESNPALDEAAGHAVRYYQDFVKPTRVFRAPDAREAAALTALKNRLEAWDGPADPTDLQDLVYAIGNEAGFDPLRGWFGALYEVLLGAKQGPRFGGFIALYGVAESAALIEKALAGDLAAQNVDQSVSETS</sequence>
<dbReference type="KEGG" id="hdh:G5B40_08900"/>
<keyword evidence="5 10" id="KW-0547">Nucleotide-binding</keyword>
<dbReference type="PANTHER" id="PTHR37940">
    <property type="entry name" value="LYSINE--TRNA LIGASE"/>
    <property type="match status" value="1"/>
</dbReference>
<evidence type="ECO:0000256" key="1">
    <source>
        <dbReference type="ARBA" id="ARBA00004496"/>
    </source>
</evidence>
<dbReference type="InterPro" id="IPR020751">
    <property type="entry name" value="aa-tRNA-synth_I_codon-bd_sub2"/>
</dbReference>
<keyword evidence="8 10" id="KW-0030">Aminoacyl-tRNA synthetase</keyword>
<dbReference type="GO" id="GO:0004824">
    <property type="term" value="F:lysine-tRNA ligase activity"/>
    <property type="evidence" value="ECO:0007669"/>
    <property type="project" value="UniProtKB-UniRule"/>
</dbReference>
<dbReference type="RefSeq" id="WP_165097657.1">
    <property type="nucleotide sequence ID" value="NZ_CP049056.1"/>
</dbReference>
<dbReference type="HAMAP" id="MF_00177">
    <property type="entry name" value="Lys_tRNA_synth_class1"/>
    <property type="match status" value="1"/>
</dbReference>
<evidence type="ECO:0000256" key="3">
    <source>
        <dbReference type="ARBA" id="ARBA00022490"/>
    </source>
</evidence>
<keyword evidence="12" id="KW-1185">Reference proteome</keyword>
<dbReference type="InterPro" id="IPR001412">
    <property type="entry name" value="aa-tRNA-synth_I_CS"/>
</dbReference>
<evidence type="ECO:0000256" key="4">
    <source>
        <dbReference type="ARBA" id="ARBA00022598"/>
    </source>
</evidence>
<dbReference type="InterPro" id="IPR002904">
    <property type="entry name" value="Lys-tRNA-ligase"/>
</dbReference>
<dbReference type="NCBIfam" id="TIGR00467">
    <property type="entry name" value="lysS_arch"/>
    <property type="match status" value="1"/>
</dbReference>
<keyword evidence="6 10" id="KW-0067">ATP-binding</keyword>
<dbReference type="NCBIfam" id="NF001968">
    <property type="entry name" value="PRK00750.1-2"/>
    <property type="match status" value="1"/>
</dbReference>
<comment type="catalytic activity">
    <reaction evidence="9 10">
        <text>tRNA(Lys) + L-lysine + ATP = L-lysyl-tRNA(Lys) + AMP + diphosphate</text>
        <dbReference type="Rhea" id="RHEA:20792"/>
        <dbReference type="Rhea" id="RHEA-COMP:9696"/>
        <dbReference type="Rhea" id="RHEA-COMP:9697"/>
        <dbReference type="ChEBI" id="CHEBI:30616"/>
        <dbReference type="ChEBI" id="CHEBI:32551"/>
        <dbReference type="ChEBI" id="CHEBI:33019"/>
        <dbReference type="ChEBI" id="CHEBI:78442"/>
        <dbReference type="ChEBI" id="CHEBI:78529"/>
        <dbReference type="ChEBI" id="CHEBI:456215"/>
        <dbReference type="EC" id="6.1.1.6"/>
    </reaction>
</comment>
<evidence type="ECO:0000256" key="9">
    <source>
        <dbReference type="ARBA" id="ARBA00048573"/>
    </source>
</evidence>
<keyword evidence="4 10" id="KW-0436">Ligase</keyword>
<dbReference type="GO" id="GO:0005737">
    <property type="term" value="C:cytoplasm"/>
    <property type="evidence" value="ECO:0007669"/>
    <property type="project" value="UniProtKB-SubCell"/>
</dbReference>
<dbReference type="SUPFAM" id="SSF48163">
    <property type="entry name" value="An anticodon-binding domain of class I aminoacyl-tRNA synthetases"/>
    <property type="match status" value="1"/>
</dbReference>
<dbReference type="GO" id="GO:0006430">
    <property type="term" value="P:lysyl-tRNA aminoacylation"/>
    <property type="evidence" value="ECO:0007669"/>
    <property type="project" value="UniProtKB-UniRule"/>
</dbReference>
<evidence type="ECO:0000256" key="5">
    <source>
        <dbReference type="ARBA" id="ARBA00022741"/>
    </source>
</evidence>
<feature type="short sequence motif" description="'KMSKS' region" evidence="10">
    <location>
        <begin position="290"/>
        <end position="294"/>
    </location>
</feature>
<keyword evidence="7 10" id="KW-0648">Protein biosynthesis</keyword>
<protein>
    <recommendedName>
        <fullName evidence="10">Lysine--tRNA ligase</fullName>
        <ecNumber evidence="10">6.1.1.6</ecNumber>
    </recommendedName>
    <alternativeName>
        <fullName evidence="10">Lysyl-tRNA synthetase</fullName>
        <shortName evidence="10">LysRS</shortName>
    </alternativeName>
</protein>
<proteinExistence type="inferred from homology"/>
<dbReference type="PROSITE" id="PS00178">
    <property type="entry name" value="AA_TRNA_LIGASE_I"/>
    <property type="match status" value="1"/>
</dbReference>
<accession>A0A7L5BWP3</accession>
<evidence type="ECO:0000256" key="2">
    <source>
        <dbReference type="ARBA" id="ARBA00005594"/>
    </source>
</evidence>
<dbReference type="SUPFAM" id="SSF52374">
    <property type="entry name" value="Nucleotidylyl transferase"/>
    <property type="match status" value="1"/>
</dbReference>
<dbReference type="Pfam" id="PF01921">
    <property type="entry name" value="tRNA-synt_1f"/>
    <property type="match status" value="1"/>
</dbReference>
<reference evidence="11 12" key="1">
    <citation type="submission" date="2020-02" db="EMBL/GenBank/DDBJ databases">
        <title>complete genome sequence of Rhodobacteraceae bacterium.</title>
        <authorList>
            <person name="Park J."/>
            <person name="Kim Y.-S."/>
            <person name="Kim K.-H."/>
        </authorList>
    </citation>
    <scope>NUCLEOTIDE SEQUENCE [LARGE SCALE GENOMIC DNA]</scope>
    <source>
        <strain evidence="11 12">RR4-56</strain>
    </source>
</reference>
<gene>
    <name evidence="10" type="primary">lysS</name>
    <name evidence="11" type="ORF">G5B40_08900</name>
</gene>
<evidence type="ECO:0000313" key="12">
    <source>
        <dbReference type="Proteomes" id="UP000503336"/>
    </source>
</evidence>
<dbReference type="PANTHER" id="PTHR37940:SF1">
    <property type="entry name" value="LYSINE--TRNA LIGASE"/>
    <property type="match status" value="1"/>
</dbReference>
<keyword evidence="3 10" id="KW-0963">Cytoplasm</keyword>
<evidence type="ECO:0000256" key="6">
    <source>
        <dbReference type="ARBA" id="ARBA00022840"/>
    </source>
</evidence>
<dbReference type="InterPro" id="IPR014729">
    <property type="entry name" value="Rossmann-like_a/b/a_fold"/>
</dbReference>
<dbReference type="GO" id="GO:0000049">
    <property type="term" value="F:tRNA binding"/>
    <property type="evidence" value="ECO:0007669"/>
    <property type="project" value="InterPro"/>
</dbReference>
<dbReference type="Gene3D" id="3.40.50.620">
    <property type="entry name" value="HUPs"/>
    <property type="match status" value="2"/>
</dbReference>